<dbReference type="VEuPathDB" id="FungiDB:SCODWIG_01341"/>
<evidence type="ECO:0000259" key="5">
    <source>
        <dbReference type="Pfam" id="PF10366"/>
    </source>
</evidence>
<protein>
    <recommendedName>
        <fullName evidence="5">Vacuolar sorting protein 39/Transforming growth factor beta receptor-associated domain-containing protein</fullName>
    </recommendedName>
</protein>
<gene>
    <name evidence="6" type="ORF">SCODWIG_01341</name>
</gene>
<dbReference type="PANTHER" id="PTHR12894">
    <property type="entry name" value="CNH DOMAIN CONTAINING"/>
    <property type="match status" value="1"/>
</dbReference>
<dbReference type="GO" id="GO:0034058">
    <property type="term" value="P:endosomal vesicle fusion"/>
    <property type="evidence" value="ECO:0007669"/>
    <property type="project" value="TreeGrafter"/>
</dbReference>
<dbReference type="GO" id="GO:0006886">
    <property type="term" value="P:intracellular protein transport"/>
    <property type="evidence" value="ECO:0007669"/>
    <property type="project" value="UniProtKB-UniRule"/>
</dbReference>
<comment type="similarity">
    <text evidence="3">Belongs to the VAM6/VPS39 family.</text>
</comment>
<dbReference type="InterPro" id="IPR000547">
    <property type="entry name" value="Clathrin_H-chain/VPS_repeat"/>
</dbReference>
<dbReference type="AlphaFoldDB" id="A0A376B642"/>
<evidence type="ECO:0000256" key="2">
    <source>
        <dbReference type="ARBA" id="ARBA00023136"/>
    </source>
</evidence>
<evidence type="ECO:0000256" key="4">
    <source>
        <dbReference type="PROSITE-ProRule" id="PRU01006"/>
    </source>
</evidence>
<dbReference type="PANTHER" id="PTHR12894:SF49">
    <property type="entry name" value="VAM6_VPS39-LIKE PROTEIN"/>
    <property type="match status" value="1"/>
</dbReference>
<dbReference type="GO" id="GO:0006914">
    <property type="term" value="P:autophagy"/>
    <property type="evidence" value="ECO:0007669"/>
    <property type="project" value="TreeGrafter"/>
</dbReference>
<organism evidence="6 7">
    <name type="scientific">Saccharomycodes ludwigii</name>
    <dbReference type="NCBI Taxonomy" id="36035"/>
    <lineage>
        <taxon>Eukaryota</taxon>
        <taxon>Fungi</taxon>
        <taxon>Dikarya</taxon>
        <taxon>Ascomycota</taxon>
        <taxon>Saccharomycotina</taxon>
        <taxon>Saccharomycetes</taxon>
        <taxon>Saccharomycodales</taxon>
        <taxon>Saccharomycodaceae</taxon>
        <taxon>Saccharomycodes</taxon>
    </lineage>
</organism>
<dbReference type="PROSITE" id="PS50236">
    <property type="entry name" value="CHCR"/>
    <property type="match status" value="1"/>
</dbReference>
<evidence type="ECO:0000256" key="3">
    <source>
        <dbReference type="ARBA" id="ARBA00038201"/>
    </source>
</evidence>
<dbReference type="InterPro" id="IPR019452">
    <property type="entry name" value="VPS39/TGF_beta_rcpt-assoc_1"/>
</dbReference>
<dbReference type="InterPro" id="IPR032914">
    <property type="entry name" value="Vam6/VPS39/TRAP1"/>
</dbReference>
<keyword evidence="2" id="KW-0472">Membrane</keyword>
<sequence>MFRPHLISSITFTPDDDNNEKILGIVSISSNRSVAVTSMGHILAYDNEKLLQTYKNILVNKIDNISFNVNDMKYSFALSTIFIQLDKSIELLSSSNFNHYDTILDKGGFQTKLFLFEQQQVSHNNKNDKYDDIDDIVHKGKKLLCYATKQNGNFVLLKCFIWNEKNNFERFLEKNIVINHGDEVVRDFNFYNNKIYVATTHNAYVWDILGPYQTPIKINNFYKKKWFNIIDTILREEQLIQKNGYKNTNQISLADDIDTNNDILSTYTRSVINEQSSVTSIKSKSSWFQSWFPSMNSTNIIYPNMRFIEKYKKRQYFYKFYKSSLDEKLYLITYNGKVYQLSNNVKENRHNNAKVPSLLEINEYSPVLIQALPLWNSYPLVDLNFFYCYDSKVVTIYHPIYGYTYGQLFLDSDDDSIELVHNIDEHIIIKTKNNSIKVYSISVDDCNDCDIYDDSLVSYQERMVFWDTVLFDESCRRHEKEHDNANFFRNQLLKSRDISVVWGLKCLDHVINFKNNLLLQKYCVSQIFDVFVNFLAPPDLIIPYINMLSGNLNRAYVIPYFIEIRRYLQNLQDKNWDKCLWKNLKIDTDFFTIEQSQLKDDLFFNHRQNISTKGNKESSLEQLLILVDTTLFELYLRTSPSLLGPFLRLHNMCDADVVVKELTEKHKFQELINFYFTRKDHERALYFITHLNDYVPNVPLDVIVELTFSYIRQLTNENINVIFKYLNWIFEQDWQDKSTKDLVETIFFQDTTQFDNLKVFEYIVSMDTELGYLYLEYCIDTLACKNPEIYSKLITYYLKNLTPLNLKKVHALVETKPYYESFELLSLLDDKLNTASKKLTDNEKKILTHCKTFALKKMGDHKAALKILITDLNNYPMAKQYCESVIKSGDGSDDTSVLTDFVDVLKKEPNHNKFLLFLQDFAVYCTPSFLVNLIPLDISINAISKYLLENVILKQKMLLNDERLKKSMYKVSLIDKDYKLLEKKAEYFIIPEHSKCVVCKKPVSISRVPDGIFQGFTLNGKNVVVHFNCGNLLAKKLKNNKQVKKLSTLGNK</sequence>
<name>A0A376B642_9ASCO</name>
<dbReference type="OrthoDB" id="5325112at2759"/>
<dbReference type="GO" id="GO:0000329">
    <property type="term" value="C:fungal-type vacuole membrane"/>
    <property type="evidence" value="ECO:0007669"/>
    <property type="project" value="TreeGrafter"/>
</dbReference>
<proteinExistence type="inferred from homology"/>
<dbReference type="Proteomes" id="UP000262825">
    <property type="component" value="Unassembled WGS sequence"/>
</dbReference>
<feature type="domain" description="Vacuolar sorting protein 39/Transforming growth factor beta receptor-associated" evidence="5">
    <location>
        <begin position="627"/>
        <end position="729"/>
    </location>
</feature>
<dbReference type="EMBL" id="UFAJ01000165">
    <property type="protein sequence ID" value="SSD59580.1"/>
    <property type="molecule type" value="Genomic_DNA"/>
</dbReference>
<evidence type="ECO:0000313" key="7">
    <source>
        <dbReference type="Proteomes" id="UP000262825"/>
    </source>
</evidence>
<keyword evidence="7" id="KW-1185">Reference proteome</keyword>
<dbReference type="GO" id="GO:0012505">
    <property type="term" value="C:endomembrane system"/>
    <property type="evidence" value="ECO:0007669"/>
    <property type="project" value="UniProtKB-SubCell"/>
</dbReference>
<accession>A0A376B642</accession>
<dbReference type="Pfam" id="PF10366">
    <property type="entry name" value="Vps39_1"/>
    <property type="match status" value="1"/>
</dbReference>
<comment type="subcellular location">
    <subcellularLocation>
        <location evidence="1">Endomembrane system</location>
        <topology evidence="1">Peripheral membrane protein</topology>
    </subcellularLocation>
</comment>
<feature type="repeat" description="CHCR" evidence="4">
    <location>
        <begin position="747"/>
        <end position="914"/>
    </location>
</feature>
<reference evidence="7" key="1">
    <citation type="submission" date="2018-06" db="EMBL/GenBank/DDBJ databases">
        <authorList>
            <person name="Guldener U."/>
        </authorList>
    </citation>
    <scope>NUCLEOTIDE SEQUENCE [LARGE SCALE GENOMIC DNA]</scope>
    <source>
        <strain evidence="7">UTAD17</strain>
    </source>
</reference>
<evidence type="ECO:0000313" key="6">
    <source>
        <dbReference type="EMBL" id="SSD59580.1"/>
    </source>
</evidence>
<evidence type="ECO:0000256" key="1">
    <source>
        <dbReference type="ARBA" id="ARBA00004184"/>
    </source>
</evidence>